<accession>C9SWE8</accession>
<keyword evidence="3" id="KW-1185">Reference proteome</keyword>
<dbReference type="KEGG" id="val:VDBG_09223"/>
<proteinExistence type="predicted"/>
<dbReference type="RefSeq" id="XP_003000728.1">
    <property type="nucleotide sequence ID" value="XM_003000682.1"/>
</dbReference>
<dbReference type="HOGENOM" id="CLU_1732878_0_0_1"/>
<evidence type="ECO:0000256" key="1">
    <source>
        <dbReference type="SAM" id="MobiDB-lite"/>
    </source>
</evidence>
<dbReference type="Proteomes" id="UP000008698">
    <property type="component" value="Unassembled WGS sequence"/>
</dbReference>
<evidence type="ECO:0000313" key="2">
    <source>
        <dbReference type="EMBL" id="EEY23113.1"/>
    </source>
</evidence>
<dbReference type="GeneID" id="9529088"/>
<dbReference type="EMBL" id="DS985227">
    <property type="protein sequence ID" value="EEY23113.1"/>
    <property type="molecule type" value="Genomic_DNA"/>
</dbReference>
<feature type="region of interest" description="Disordered" evidence="1">
    <location>
        <begin position="99"/>
        <end position="122"/>
    </location>
</feature>
<protein>
    <submittedName>
        <fullName evidence="2">Predicted protein</fullName>
    </submittedName>
</protein>
<sequence length="151" mass="16426">MGRTLAYTTVKFFNKKGELAARGSHTNQGDEETDSSEVLPSATTSACKRADYHQAHGTDEKQRGDCDQHAVSCDAVAAALALSWNDKRARSRVIIHGPVGIDSKPKLRDGQNNEERGKAIHDEPCETGMASVATRLRDLDGEEEFPNSANE</sequence>
<dbReference type="AlphaFoldDB" id="C9SWE8"/>
<evidence type="ECO:0000313" key="3">
    <source>
        <dbReference type="Proteomes" id="UP000008698"/>
    </source>
</evidence>
<name>C9SWE8_VERA1</name>
<organism evidence="3">
    <name type="scientific">Verticillium alfalfae (strain VaMs.102 / ATCC MYA-4576 / FGSC 10136)</name>
    <name type="common">Verticillium wilt of alfalfa</name>
    <name type="synonym">Verticillium albo-atrum</name>
    <dbReference type="NCBI Taxonomy" id="526221"/>
    <lineage>
        <taxon>Eukaryota</taxon>
        <taxon>Fungi</taxon>
        <taxon>Dikarya</taxon>
        <taxon>Ascomycota</taxon>
        <taxon>Pezizomycotina</taxon>
        <taxon>Sordariomycetes</taxon>
        <taxon>Hypocreomycetidae</taxon>
        <taxon>Glomerellales</taxon>
        <taxon>Plectosphaerellaceae</taxon>
        <taxon>Verticillium</taxon>
    </lineage>
</organism>
<dbReference type="eggNOG" id="KOG3328">
    <property type="taxonomic scope" value="Eukaryota"/>
</dbReference>
<reference evidence="3" key="1">
    <citation type="journal article" date="2011" name="PLoS Pathog.">
        <title>Comparative genomics yields insights into niche adaptation of plant vascular wilt pathogens.</title>
        <authorList>
            <person name="Klosterman S.J."/>
            <person name="Subbarao K.V."/>
            <person name="Kang S."/>
            <person name="Veronese P."/>
            <person name="Gold S.E."/>
            <person name="Thomma B.P.H.J."/>
            <person name="Chen Z."/>
            <person name="Henrissat B."/>
            <person name="Lee Y.-H."/>
            <person name="Park J."/>
            <person name="Garcia-Pedrajas M.D."/>
            <person name="Barbara D.J."/>
            <person name="Anchieta A."/>
            <person name="de Jonge R."/>
            <person name="Santhanam P."/>
            <person name="Maruthachalam K."/>
            <person name="Atallah Z."/>
            <person name="Amyotte S.G."/>
            <person name="Paz Z."/>
            <person name="Inderbitzin P."/>
            <person name="Hayes R.J."/>
            <person name="Heiman D.I."/>
            <person name="Young S."/>
            <person name="Zeng Q."/>
            <person name="Engels R."/>
            <person name="Galagan J."/>
            <person name="Cuomo C.A."/>
            <person name="Dobinson K.F."/>
            <person name="Ma L.-J."/>
        </authorList>
    </citation>
    <scope>NUCLEOTIDE SEQUENCE [LARGE SCALE GENOMIC DNA]</scope>
    <source>
        <strain evidence="3">VaMs.102 / ATCC MYA-4576 / FGSC 10136</strain>
    </source>
</reference>
<dbReference type="OrthoDB" id="46529at2759"/>
<feature type="compositionally biased region" description="Basic and acidic residues" evidence="1">
    <location>
        <begin position="103"/>
        <end position="122"/>
    </location>
</feature>
<dbReference type="STRING" id="526221.C9SWE8"/>
<gene>
    <name evidence="2" type="ORF">VDBG_09223</name>
</gene>